<proteinExistence type="predicted"/>
<keyword evidence="2" id="KW-1185">Reference proteome</keyword>
<evidence type="ECO:0008006" key="3">
    <source>
        <dbReference type="Google" id="ProtNLM"/>
    </source>
</evidence>
<sequence>MAASRSGITDTRPVIAKKLSSHFQIPLAASSADGIEDIDQEFMATVGPPRPMSFKESTPNLTPAQTRPKDPLSPCQFGDTCISTQLTIPQQQWRLQSSVLARHSVWFKQFIEQQMDDSNKTIENYTFVIMETDGRVKLVSQDRSLSASTASSAREDASLKVENEVETAAYKASVNVCDHLFKAFDGFPPAVSNADIRSTTTEAEQLAKMAQDLEYLDLISSHIGNTLLQHRQALYKAILADPPRYLLLSLALENDFIYTESLIHMIGAYPCWPWPTPRSSLPTSTTALVTQKSRKLDHEVLLTERELLLLTILTSCGTPFSSEISSPFDTWFVAQLFRDTITSVLRSHDPSKPSLRRGSLFRKLKRGGSAYMAFEDVWKMVRRVMPSAVEELDENLGILKDKASEVVEALARNELSLDVEENKVGWLTCAEIRRDDILWRADGLREC</sequence>
<evidence type="ECO:0000313" key="1">
    <source>
        <dbReference type="EMBL" id="KAJ4330448.1"/>
    </source>
</evidence>
<dbReference type="AlphaFoldDB" id="A0A9W8WR52"/>
<organism evidence="1 2">
    <name type="scientific">Didymella glomerata</name>
    <dbReference type="NCBI Taxonomy" id="749621"/>
    <lineage>
        <taxon>Eukaryota</taxon>
        <taxon>Fungi</taxon>
        <taxon>Dikarya</taxon>
        <taxon>Ascomycota</taxon>
        <taxon>Pezizomycotina</taxon>
        <taxon>Dothideomycetes</taxon>
        <taxon>Pleosporomycetidae</taxon>
        <taxon>Pleosporales</taxon>
        <taxon>Pleosporineae</taxon>
        <taxon>Didymellaceae</taxon>
        <taxon>Didymella</taxon>
    </lineage>
</organism>
<name>A0A9W8WR52_9PLEO</name>
<protein>
    <recommendedName>
        <fullName evidence="3">BTB domain-containing protein</fullName>
    </recommendedName>
</protein>
<dbReference type="OrthoDB" id="5280838at2759"/>
<accession>A0A9W8WR52</accession>
<comment type="caution">
    <text evidence="1">The sequence shown here is derived from an EMBL/GenBank/DDBJ whole genome shotgun (WGS) entry which is preliminary data.</text>
</comment>
<dbReference type="PANTHER" id="PTHR38119">
    <property type="entry name" value="BTB DOMAIN-CONTAINING PROTEIN-RELATED"/>
    <property type="match status" value="1"/>
</dbReference>
<dbReference type="PANTHER" id="PTHR38119:SF1">
    <property type="entry name" value="BTB DOMAIN-CONTAINING PROTEIN"/>
    <property type="match status" value="1"/>
</dbReference>
<reference evidence="1" key="1">
    <citation type="submission" date="2022-10" db="EMBL/GenBank/DDBJ databases">
        <title>Tapping the CABI collections for fungal endophytes: first genome assemblies for Collariella, Neodidymelliopsis, Ascochyta clinopodiicola, Didymella pomorum, Didymosphaeria variabile, Neocosmospora piperis and Neocucurbitaria cava.</title>
        <authorList>
            <person name="Hill R."/>
        </authorList>
    </citation>
    <scope>NUCLEOTIDE SEQUENCE</scope>
    <source>
        <strain evidence="1">IMI 360193</strain>
    </source>
</reference>
<dbReference type="EMBL" id="JAPEUV010000198">
    <property type="protein sequence ID" value="KAJ4330448.1"/>
    <property type="molecule type" value="Genomic_DNA"/>
</dbReference>
<gene>
    <name evidence="1" type="ORF">N0V87_009995</name>
</gene>
<evidence type="ECO:0000313" key="2">
    <source>
        <dbReference type="Proteomes" id="UP001140562"/>
    </source>
</evidence>
<dbReference type="Proteomes" id="UP001140562">
    <property type="component" value="Unassembled WGS sequence"/>
</dbReference>